<keyword evidence="4" id="KW-0067">ATP-binding</keyword>
<accession>A0A7I8L9X6</accession>
<protein>
    <submittedName>
        <fullName evidence="5">Uncharacterized protein</fullName>
    </submittedName>
</protein>
<dbReference type="EMBL" id="LR746276">
    <property type="protein sequence ID" value="CAA7406847.1"/>
    <property type="molecule type" value="Genomic_DNA"/>
</dbReference>
<proteinExistence type="predicted"/>
<dbReference type="InterPro" id="IPR052059">
    <property type="entry name" value="CR_Ser/Thr_kinase"/>
</dbReference>
<keyword evidence="2" id="KW-0547">Nucleotide-binding</keyword>
<name>A0A7I8L9X6_SPIIN</name>
<reference evidence="5" key="1">
    <citation type="submission" date="2020-02" db="EMBL/GenBank/DDBJ databases">
        <authorList>
            <person name="Scholz U."/>
            <person name="Mascher M."/>
            <person name="Fiebig A."/>
        </authorList>
    </citation>
    <scope>NUCLEOTIDE SEQUENCE</scope>
</reference>
<keyword evidence="6" id="KW-1185">Reference proteome</keyword>
<evidence type="ECO:0000256" key="4">
    <source>
        <dbReference type="ARBA" id="ARBA00022840"/>
    </source>
</evidence>
<evidence type="ECO:0000256" key="1">
    <source>
        <dbReference type="ARBA" id="ARBA00022679"/>
    </source>
</evidence>
<organism evidence="5 6">
    <name type="scientific">Spirodela intermedia</name>
    <name type="common">Intermediate duckweed</name>
    <dbReference type="NCBI Taxonomy" id="51605"/>
    <lineage>
        <taxon>Eukaryota</taxon>
        <taxon>Viridiplantae</taxon>
        <taxon>Streptophyta</taxon>
        <taxon>Embryophyta</taxon>
        <taxon>Tracheophyta</taxon>
        <taxon>Spermatophyta</taxon>
        <taxon>Magnoliopsida</taxon>
        <taxon>Liliopsida</taxon>
        <taxon>Araceae</taxon>
        <taxon>Lemnoideae</taxon>
        <taxon>Spirodela</taxon>
    </lineage>
</organism>
<evidence type="ECO:0000256" key="3">
    <source>
        <dbReference type="ARBA" id="ARBA00022777"/>
    </source>
</evidence>
<dbReference type="AlphaFoldDB" id="A0A7I8L9X6"/>
<dbReference type="GO" id="GO:0005524">
    <property type="term" value="F:ATP binding"/>
    <property type="evidence" value="ECO:0007669"/>
    <property type="project" value="UniProtKB-KW"/>
</dbReference>
<evidence type="ECO:0000313" key="6">
    <source>
        <dbReference type="Proteomes" id="UP000663760"/>
    </source>
</evidence>
<dbReference type="PANTHER" id="PTHR47973">
    <property type="entry name" value="CYSTEINE-RICH RECEPTOR-LIKE PROTEIN KINASE 3"/>
    <property type="match status" value="1"/>
</dbReference>
<dbReference type="OrthoDB" id="661987at2759"/>
<sequence>MRGHLTQKVDVFGFGVLALKIVYGRLNADTSLPQDEFYLLEWAPGGPVASWYNEEVLAVIGVALLCTQTAPSLQPPMSRVVAMLTGDVEVGKVWSKPGYLADWQFSDLNTAFASRDYLGPDQLSASTSQVNAPSRPSNMILPRLADAMFHDCTFYNQAHSYN</sequence>
<dbReference type="InterPro" id="IPR011009">
    <property type="entry name" value="Kinase-like_dom_sf"/>
</dbReference>
<gene>
    <name evidence="5" type="ORF">SI8410_13017525</name>
</gene>
<dbReference type="GO" id="GO:0016301">
    <property type="term" value="F:kinase activity"/>
    <property type="evidence" value="ECO:0007669"/>
    <property type="project" value="UniProtKB-KW"/>
</dbReference>
<evidence type="ECO:0000313" key="5">
    <source>
        <dbReference type="EMBL" id="CAA7406847.1"/>
    </source>
</evidence>
<evidence type="ECO:0000256" key="2">
    <source>
        <dbReference type="ARBA" id="ARBA00022741"/>
    </source>
</evidence>
<keyword evidence="3" id="KW-0418">Kinase</keyword>
<keyword evidence="1" id="KW-0808">Transferase</keyword>
<dbReference type="Proteomes" id="UP000663760">
    <property type="component" value="Chromosome 13"/>
</dbReference>
<dbReference type="SUPFAM" id="SSF56112">
    <property type="entry name" value="Protein kinase-like (PK-like)"/>
    <property type="match status" value="1"/>
</dbReference>
<dbReference type="Gene3D" id="1.10.510.10">
    <property type="entry name" value="Transferase(Phosphotransferase) domain 1"/>
    <property type="match status" value="1"/>
</dbReference>